<sequence length="263" mass="29165">MIEFSVLGSGSKGNSTFLRINGYSFLFDCGLSCKQVELRLEKIGVSPSSIDAVFLSHEHDDHIRSIHTFSKRYNVPIITSEKTFKAGRLDDKGIKDKVFVESGKTFSEFKGVDVFFIPISHDAADPVGFVVYSEGIKFALVTDLGYPTELVSHELKGADALIIESNHDPEMLKLSTKYPWELKQRIASRKGHLSNGDCARLVERVISDNTGYIVLAHLSEENNNPDIALMSVSRVVKGMPVSIDIAKQNEPTPIYSLSKVEKV</sequence>
<evidence type="ECO:0000313" key="2">
    <source>
        <dbReference type="EMBL" id="BBB32815.1"/>
    </source>
</evidence>
<dbReference type="SUPFAM" id="SSF56281">
    <property type="entry name" value="Metallo-hydrolase/oxidoreductase"/>
    <property type="match status" value="1"/>
</dbReference>
<accession>A0A7R6SYM5</accession>
<name>A0A7R6SYM5_9BACT</name>
<dbReference type="Gene3D" id="3.60.15.10">
    <property type="entry name" value="Ribonuclease Z/Hydroxyacylglutathione hydrolase-like"/>
    <property type="match status" value="1"/>
</dbReference>
<dbReference type="Pfam" id="PF00753">
    <property type="entry name" value="Lactamase_B"/>
    <property type="match status" value="1"/>
</dbReference>
<evidence type="ECO:0000313" key="3">
    <source>
        <dbReference type="Proteomes" id="UP000595564"/>
    </source>
</evidence>
<dbReference type="EMBL" id="AP017470">
    <property type="protein sequence ID" value="BBB32815.1"/>
    <property type="molecule type" value="Genomic_DNA"/>
</dbReference>
<feature type="domain" description="Metallo-beta-lactamase" evidence="1">
    <location>
        <begin position="12"/>
        <end position="167"/>
    </location>
</feature>
<gene>
    <name evidence="2" type="ORF">TTHT_1298</name>
</gene>
<evidence type="ECO:0000259" key="1">
    <source>
        <dbReference type="SMART" id="SM00849"/>
    </source>
</evidence>
<proteinExistence type="predicted"/>
<reference evidence="2 3" key="1">
    <citation type="journal article" date="2012" name="Extremophiles">
        <title>Thermotomaculum hydrothermale gen. nov., sp. nov., a novel heterotrophic thermophile within the phylum Acidobacteria from a deep-sea hydrothermal vent chimney in the Southern Okinawa Trough.</title>
        <authorList>
            <person name="Izumi H."/>
            <person name="Nunoura T."/>
            <person name="Miyazaki M."/>
            <person name="Mino S."/>
            <person name="Toki T."/>
            <person name="Takai K."/>
            <person name="Sako Y."/>
            <person name="Sawabe T."/>
            <person name="Nakagawa S."/>
        </authorList>
    </citation>
    <scope>NUCLEOTIDE SEQUENCE [LARGE SCALE GENOMIC DNA]</scope>
    <source>
        <strain evidence="2 3">AC55</strain>
    </source>
</reference>
<dbReference type="KEGG" id="thyd:TTHT_1298"/>
<protein>
    <submittedName>
        <fullName evidence="2">Beta-lactamase</fullName>
    </submittedName>
</protein>
<dbReference type="PANTHER" id="PTHR47619:SF1">
    <property type="entry name" value="EXODEOXYRIBONUCLEASE WALJ"/>
    <property type="match status" value="1"/>
</dbReference>
<dbReference type="InterPro" id="IPR001279">
    <property type="entry name" value="Metallo-B-lactamas"/>
</dbReference>
<dbReference type="InterPro" id="IPR052533">
    <property type="entry name" value="WalJ/YycJ-like"/>
</dbReference>
<dbReference type="SMART" id="SM00849">
    <property type="entry name" value="Lactamase_B"/>
    <property type="match status" value="1"/>
</dbReference>
<keyword evidence="3" id="KW-1185">Reference proteome</keyword>
<dbReference type="PANTHER" id="PTHR47619">
    <property type="entry name" value="METALLO-HYDROLASE YYCJ-RELATED"/>
    <property type="match status" value="1"/>
</dbReference>
<dbReference type="Proteomes" id="UP000595564">
    <property type="component" value="Chromosome"/>
</dbReference>
<dbReference type="RefSeq" id="WP_201327118.1">
    <property type="nucleotide sequence ID" value="NZ_AP017470.1"/>
</dbReference>
<organism evidence="2 3">
    <name type="scientific">Thermotomaculum hydrothermale</name>
    <dbReference type="NCBI Taxonomy" id="981385"/>
    <lineage>
        <taxon>Bacteria</taxon>
        <taxon>Pseudomonadati</taxon>
        <taxon>Acidobacteriota</taxon>
        <taxon>Holophagae</taxon>
        <taxon>Thermotomaculales</taxon>
        <taxon>Thermotomaculaceae</taxon>
        <taxon>Thermotomaculum</taxon>
    </lineage>
</organism>
<dbReference type="InterPro" id="IPR036866">
    <property type="entry name" value="RibonucZ/Hydroxyglut_hydro"/>
</dbReference>
<dbReference type="AlphaFoldDB" id="A0A7R6SYM5"/>